<reference evidence="2 3" key="1">
    <citation type="submission" date="2019-06" db="EMBL/GenBank/DDBJ databases">
        <title>Wine fermentation using esterase from Monascus purpureus.</title>
        <authorList>
            <person name="Geng C."/>
            <person name="Zhang Y."/>
        </authorList>
    </citation>
    <scope>NUCLEOTIDE SEQUENCE [LARGE SCALE GENOMIC DNA]</scope>
    <source>
        <strain evidence="2">HQ1</strain>
    </source>
</reference>
<evidence type="ECO:0000256" key="1">
    <source>
        <dbReference type="SAM" id="MobiDB-lite"/>
    </source>
</evidence>
<keyword evidence="3" id="KW-1185">Reference proteome</keyword>
<accession>A0A507QZ02</accession>
<feature type="region of interest" description="Disordered" evidence="1">
    <location>
        <begin position="507"/>
        <end position="530"/>
    </location>
</feature>
<sequence length="530" mass="58335">MAKTVLQPVNPLLGQVVPVRTVQQTHAVEEFGDAYVVEINIKSASNVIKVLDSAFPRDQPRSFQHLRRFAKRTQLPESLQEAFIVAEDHPAQTIYVLIPPPLPEVDLLNTLLHPFAPLPASPPEERTKDVYLTQRSGTPASIRLHTTRIPLQPPLNQHQADVWTKSLWPVTFNPATPRALIAPPPKVLNQTQESIRPLAGHYLAVARQVAEEAARSGLGRGVGAVVVDPSIENGVGTADGDNDDGWMQAIVAVAGDARYSRREGSRPSQAEQYPGIGPNPASKTYNADLEGGPELHALMRAADMVARRRREGCKDKDLPESSSLSPLESHFLYPLAEGVEAASAQNESSPGEKRKRPSSDSDPSDIHASEPLQSEQLVTSRIRTRAQGGYLCTDLDIYITHEPCLCCSMGMVLSRFRAVIFPRQGRMVTGGIASEPVVSPIPPPSAPEAESTTTTTTTDAQEPEREHESESQEKPPESFLRERRNYYGLHWRKELNWRALAFEFVEDPPPSTTKEESLEEGQVGKVDFHA</sequence>
<feature type="region of interest" description="Disordered" evidence="1">
    <location>
        <begin position="257"/>
        <end position="289"/>
    </location>
</feature>
<gene>
    <name evidence="2" type="primary">TAD3</name>
    <name evidence="2" type="ORF">MPDQ_005300</name>
</gene>
<feature type="region of interest" description="Disordered" evidence="1">
    <location>
        <begin position="340"/>
        <end position="377"/>
    </location>
</feature>
<evidence type="ECO:0000313" key="2">
    <source>
        <dbReference type="EMBL" id="TQB73969.1"/>
    </source>
</evidence>
<organism evidence="2 3">
    <name type="scientific">Monascus purpureus</name>
    <name type="common">Red mold</name>
    <name type="synonym">Monascus anka</name>
    <dbReference type="NCBI Taxonomy" id="5098"/>
    <lineage>
        <taxon>Eukaryota</taxon>
        <taxon>Fungi</taxon>
        <taxon>Dikarya</taxon>
        <taxon>Ascomycota</taxon>
        <taxon>Pezizomycotina</taxon>
        <taxon>Eurotiomycetes</taxon>
        <taxon>Eurotiomycetidae</taxon>
        <taxon>Eurotiales</taxon>
        <taxon>Aspergillaceae</taxon>
        <taxon>Monascus</taxon>
    </lineage>
</organism>
<dbReference type="InterPro" id="IPR016193">
    <property type="entry name" value="Cytidine_deaminase-like"/>
</dbReference>
<evidence type="ECO:0000313" key="3">
    <source>
        <dbReference type="Proteomes" id="UP000319663"/>
    </source>
</evidence>
<feature type="region of interest" description="Disordered" evidence="1">
    <location>
        <begin position="433"/>
        <end position="479"/>
    </location>
</feature>
<protein>
    <submittedName>
        <fullName evidence="2">tRNA-specific adenosine deaminase subunit tad3</fullName>
    </submittedName>
</protein>
<proteinExistence type="predicted"/>
<dbReference type="Proteomes" id="UP000319663">
    <property type="component" value="Unassembled WGS sequence"/>
</dbReference>
<name>A0A507QZ02_MONPU</name>
<comment type="caution">
    <text evidence="2">The sequence shown here is derived from an EMBL/GenBank/DDBJ whole genome shotgun (WGS) entry which is preliminary data.</text>
</comment>
<dbReference type="SUPFAM" id="SSF53927">
    <property type="entry name" value="Cytidine deaminase-like"/>
    <property type="match status" value="1"/>
</dbReference>
<feature type="compositionally biased region" description="Basic and acidic residues" evidence="1">
    <location>
        <begin position="462"/>
        <end position="479"/>
    </location>
</feature>
<dbReference type="GO" id="GO:0006139">
    <property type="term" value="P:nucleobase-containing compound metabolic process"/>
    <property type="evidence" value="ECO:0007669"/>
    <property type="project" value="UniProtKB-ARBA"/>
</dbReference>
<dbReference type="AlphaFoldDB" id="A0A507QZ02"/>
<dbReference type="STRING" id="5098.A0A507QZ02"/>
<dbReference type="EMBL" id="VIFY01000037">
    <property type="protein sequence ID" value="TQB73969.1"/>
    <property type="molecule type" value="Genomic_DNA"/>
</dbReference>
<dbReference type="Gene3D" id="3.40.140.10">
    <property type="entry name" value="Cytidine Deaminase, domain 2"/>
    <property type="match status" value="1"/>
</dbReference>
<dbReference type="GO" id="GO:0003824">
    <property type="term" value="F:catalytic activity"/>
    <property type="evidence" value="ECO:0007669"/>
    <property type="project" value="InterPro"/>
</dbReference>
<feature type="compositionally biased region" description="Low complexity" evidence="1">
    <location>
        <begin position="447"/>
        <end position="460"/>
    </location>
</feature>